<reference evidence="2" key="1">
    <citation type="submission" date="2016-10" db="EMBL/GenBank/DDBJ databases">
        <authorList>
            <person name="Varghese N."/>
        </authorList>
    </citation>
    <scope>NUCLEOTIDE SEQUENCE [LARGE SCALE GENOMIC DNA]</scope>
    <source>
        <strain evidence="2">DSM 45096 / BCRC 16803 / CGMCC 4.1857 / CIP 109030 / JCM 12277 / KCTC 19219 / NBRC 100920 / 33214</strain>
    </source>
</reference>
<dbReference type="eggNOG" id="ENOG5033TGM">
    <property type="taxonomic scope" value="Bacteria"/>
</dbReference>
<gene>
    <name evidence="1" type="ORF">SAMN05414137_101261</name>
</gene>
<dbReference type="RefSeq" id="WP_042442152.1">
    <property type="nucleotide sequence ID" value="NZ_BBPN01000002.1"/>
</dbReference>
<protein>
    <recommendedName>
        <fullName evidence="3">Secreted protein</fullName>
    </recommendedName>
</protein>
<evidence type="ECO:0008006" key="3">
    <source>
        <dbReference type="Google" id="ProtNLM"/>
    </source>
</evidence>
<keyword evidence="2" id="KW-1185">Reference proteome</keyword>
<dbReference type="AlphaFoldDB" id="A0A1H7FLZ2"/>
<dbReference type="STRING" id="235985.SAMN05414137_101261"/>
<accession>A0A1H7FLZ2</accession>
<dbReference type="EMBL" id="FOAZ01000001">
    <property type="protein sequence ID" value="SEK25462.1"/>
    <property type="molecule type" value="Genomic_DNA"/>
</dbReference>
<evidence type="ECO:0000313" key="2">
    <source>
        <dbReference type="Proteomes" id="UP000183015"/>
    </source>
</evidence>
<proteinExistence type="predicted"/>
<organism evidence="1 2">
    <name type="scientific">Streptacidiphilus jiangxiensis</name>
    <dbReference type="NCBI Taxonomy" id="235985"/>
    <lineage>
        <taxon>Bacteria</taxon>
        <taxon>Bacillati</taxon>
        <taxon>Actinomycetota</taxon>
        <taxon>Actinomycetes</taxon>
        <taxon>Kitasatosporales</taxon>
        <taxon>Streptomycetaceae</taxon>
        <taxon>Streptacidiphilus</taxon>
    </lineage>
</organism>
<evidence type="ECO:0000313" key="1">
    <source>
        <dbReference type="EMBL" id="SEK25462.1"/>
    </source>
</evidence>
<dbReference type="OrthoDB" id="3866654at2"/>
<dbReference type="Proteomes" id="UP000183015">
    <property type="component" value="Unassembled WGS sequence"/>
</dbReference>
<name>A0A1H7FLZ2_STRJI</name>
<sequence>MTVLLLVLLALVTALAAATLLSVRAMRRRLESDLESTVRRAVAVALAEDREREIAEARSFWAEQEARAAEESVDNVSVDDLTDLNDLNDLVVENTLFLPAPRGFVDGAGEMDPEFADALRSALEEMITEGDRVTHPRHPAEPGFIPQPTPTPEWTDLRLLELVEVGTVLKDVRPGPMGTLDVYVFEDDTTLCVAPGDAETGARIREAVADGTEVRLLGTSRLPGAHALTFALSDDETVYVLADRVVASL</sequence>